<feature type="domain" description="Ketoreductase" evidence="5">
    <location>
        <begin position="8"/>
        <end position="192"/>
    </location>
</feature>
<dbReference type="FunFam" id="3.40.50.720:FF:000084">
    <property type="entry name" value="Short-chain dehydrogenase reductase"/>
    <property type="match status" value="1"/>
</dbReference>
<dbReference type="RefSeq" id="WP_211940564.1">
    <property type="nucleotide sequence ID" value="NZ_CP073078.1"/>
</dbReference>
<accession>A0A975IX27</accession>
<dbReference type="InterPro" id="IPR020904">
    <property type="entry name" value="Sc_DH/Rdtase_CS"/>
</dbReference>
<name>A0A975IX27_9CAUL</name>
<dbReference type="PROSITE" id="PS00061">
    <property type="entry name" value="ADH_SHORT"/>
    <property type="match status" value="1"/>
</dbReference>
<dbReference type="Pfam" id="PF13561">
    <property type="entry name" value="adh_short_C2"/>
    <property type="match status" value="1"/>
</dbReference>
<dbReference type="PANTHER" id="PTHR24321:SF15">
    <property type="entry name" value="OXIDOREDUCTASE UCPA"/>
    <property type="match status" value="1"/>
</dbReference>
<gene>
    <name evidence="6" type="ORF">KCG34_11925</name>
</gene>
<dbReference type="NCBIfam" id="NF005559">
    <property type="entry name" value="PRK07231.1"/>
    <property type="match status" value="1"/>
</dbReference>
<evidence type="ECO:0000256" key="3">
    <source>
        <dbReference type="ARBA" id="ARBA00066641"/>
    </source>
</evidence>
<dbReference type="InterPro" id="IPR002347">
    <property type="entry name" value="SDR_fam"/>
</dbReference>
<comment type="similarity">
    <text evidence="1">Belongs to the short-chain dehydrogenases/reductases (SDR) family.</text>
</comment>
<dbReference type="GO" id="GO:0047838">
    <property type="term" value="F:D-xylose 1-dehydrogenase (NAD+) activity"/>
    <property type="evidence" value="ECO:0007669"/>
    <property type="project" value="UniProtKB-EC"/>
</dbReference>
<evidence type="ECO:0000259" key="5">
    <source>
        <dbReference type="SMART" id="SM00822"/>
    </source>
</evidence>
<reference evidence="6" key="1">
    <citation type="submission" date="2021-04" db="EMBL/GenBank/DDBJ databases">
        <title>The complete genome sequence of Caulobacter sp. S6.</title>
        <authorList>
            <person name="Tang Y."/>
            <person name="Ouyang W."/>
            <person name="Liu Q."/>
            <person name="Huang B."/>
            <person name="Guo Z."/>
            <person name="Lei P."/>
        </authorList>
    </citation>
    <scope>NUCLEOTIDE SEQUENCE</scope>
    <source>
        <strain evidence="6">S6</strain>
    </source>
</reference>
<dbReference type="PRINTS" id="PR00081">
    <property type="entry name" value="GDHRDH"/>
</dbReference>
<evidence type="ECO:0000313" key="7">
    <source>
        <dbReference type="Proteomes" id="UP000676409"/>
    </source>
</evidence>
<evidence type="ECO:0000256" key="1">
    <source>
        <dbReference type="ARBA" id="ARBA00006484"/>
    </source>
</evidence>
<dbReference type="AlphaFoldDB" id="A0A975IX27"/>
<proteinExistence type="inferred from homology"/>
<keyword evidence="7" id="KW-1185">Reference proteome</keyword>
<dbReference type="PANTHER" id="PTHR24321">
    <property type="entry name" value="DEHYDROGENASES, SHORT CHAIN"/>
    <property type="match status" value="1"/>
</dbReference>
<dbReference type="Gene3D" id="3.40.50.720">
    <property type="entry name" value="NAD(P)-binding Rossmann-like Domain"/>
    <property type="match status" value="1"/>
</dbReference>
<dbReference type="Proteomes" id="UP000676409">
    <property type="component" value="Chromosome"/>
</dbReference>
<dbReference type="PRINTS" id="PR00080">
    <property type="entry name" value="SDRFAMILY"/>
</dbReference>
<evidence type="ECO:0000256" key="4">
    <source>
        <dbReference type="ARBA" id="ARBA00069939"/>
    </source>
</evidence>
<dbReference type="InterPro" id="IPR057326">
    <property type="entry name" value="KR_dom"/>
</dbReference>
<dbReference type="InterPro" id="IPR036291">
    <property type="entry name" value="NAD(P)-bd_dom_sf"/>
</dbReference>
<evidence type="ECO:0000313" key="6">
    <source>
        <dbReference type="EMBL" id="QUD90513.1"/>
    </source>
</evidence>
<keyword evidence="2 6" id="KW-0560">Oxidoreductase</keyword>
<dbReference type="EMBL" id="CP073078">
    <property type="protein sequence ID" value="QUD90513.1"/>
    <property type="molecule type" value="Genomic_DNA"/>
</dbReference>
<dbReference type="SUPFAM" id="SSF51735">
    <property type="entry name" value="NAD(P)-binding Rossmann-fold domains"/>
    <property type="match status" value="1"/>
</dbReference>
<dbReference type="KEGG" id="caul:KCG34_11925"/>
<organism evidence="6 7">
    <name type="scientific">Phenylobacterium montanum</name>
    <dbReference type="NCBI Taxonomy" id="2823693"/>
    <lineage>
        <taxon>Bacteria</taxon>
        <taxon>Pseudomonadati</taxon>
        <taxon>Pseudomonadota</taxon>
        <taxon>Alphaproteobacteria</taxon>
        <taxon>Caulobacterales</taxon>
        <taxon>Caulobacteraceae</taxon>
        <taxon>Phenylobacterium</taxon>
    </lineage>
</organism>
<dbReference type="EC" id="1.1.1.175" evidence="3"/>
<evidence type="ECO:0000256" key="2">
    <source>
        <dbReference type="ARBA" id="ARBA00023002"/>
    </source>
</evidence>
<protein>
    <recommendedName>
        <fullName evidence="4">D-xylose 1-dehydrogenase</fullName>
        <ecNumber evidence="3">1.1.1.175</ecNumber>
    </recommendedName>
</protein>
<dbReference type="SMART" id="SM00822">
    <property type="entry name" value="PKS_KR"/>
    <property type="match status" value="1"/>
</dbReference>
<sequence>MSGRLSGKVALVTGAASGIGADCARLLAREGARVVVTDVQAEKGGAVAAEVGGDFALHDVADEAQWTSVIGGIVERHGRLDVLINNAGVFVPQTIEDCELETWNKVLSVNLTGVMLGCKHAVRAMKSNPGGPKGSIVNVSSITGFIGLASAAAYTASKGGVRLLTKSVAVHCARSYRDIRCNSLHPGAIDTPMNQAAFDASGDPEGTRAFFSSVQPIGRMASSLEMANCALFLASDEASFVTGTELVADGGWLAASGPL</sequence>